<reference evidence="1 2" key="1">
    <citation type="journal article" date="2020" name="Mol. Biol. Evol.">
        <title>Distinct Expression and Methylation Patterns for Genes with Different Fates following a Single Whole-Genome Duplication in Flowering Plants.</title>
        <authorList>
            <person name="Shi T."/>
            <person name="Rahmani R.S."/>
            <person name="Gugger P.F."/>
            <person name="Wang M."/>
            <person name="Li H."/>
            <person name="Zhang Y."/>
            <person name="Li Z."/>
            <person name="Wang Q."/>
            <person name="Van de Peer Y."/>
            <person name="Marchal K."/>
            <person name="Chen J."/>
        </authorList>
    </citation>
    <scope>NUCLEOTIDE SEQUENCE [LARGE SCALE GENOMIC DNA]</scope>
    <source>
        <tissue evidence="1">Leaf</tissue>
    </source>
</reference>
<sequence length="156" mass="17376">MVMDSHVSAGFQKSIRDFQRERFVSHTRKAPLHTNLGGQIGNVDDIRTGYSCIAKGKEGRNFFLQKEWVQQFMARSTRRQDASGADDLTMEACRGGVRHHALKCRKSPLRAMPTFSLSAPLSICLKSEALSQKASHSSLFPLQGRMAHMEEGGDPL</sequence>
<proteinExistence type="predicted"/>
<accession>A0A822XZ73</accession>
<evidence type="ECO:0000313" key="1">
    <source>
        <dbReference type="EMBL" id="DAD25557.1"/>
    </source>
</evidence>
<name>A0A822XZ73_NELNU</name>
<keyword evidence="2" id="KW-1185">Reference proteome</keyword>
<protein>
    <submittedName>
        <fullName evidence="1">Uncharacterized protein</fullName>
    </submittedName>
</protein>
<evidence type="ECO:0000313" key="2">
    <source>
        <dbReference type="Proteomes" id="UP000607653"/>
    </source>
</evidence>
<dbReference type="Proteomes" id="UP000607653">
    <property type="component" value="Unassembled WGS sequence"/>
</dbReference>
<comment type="caution">
    <text evidence="1">The sequence shown here is derived from an EMBL/GenBank/DDBJ whole genome shotgun (WGS) entry which is preliminary data.</text>
</comment>
<dbReference type="EMBL" id="DUZY01000001">
    <property type="protein sequence ID" value="DAD25557.1"/>
    <property type="molecule type" value="Genomic_DNA"/>
</dbReference>
<organism evidence="1 2">
    <name type="scientific">Nelumbo nucifera</name>
    <name type="common">Sacred lotus</name>
    <dbReference type="NCBI Taxonomy" id="4432"/>
    <lineage>
        <taxon>Eukaryota</taxon>
        <taxon>Viridiplantae</taxon>
        <taxon>Streptophyta</taxon>
        <taxon>Embryophyta</taxon>
        <taxon>Tracheophyta</taxon>
        <taxon>Spermatophyta</taxon>
        <taxon>Magnoliopsida</taxon>
        <taxon>Proteales</taxon>
        <taxon>Nelumbonaceae</taxon>
        <taxon>Nelumbo</taxon>
    </lineage>
</organism>
<gene>
    <name evidence="1" type="ORF">HUJ06_027021</name>
</gene>
<dbReference type="AlphaFoldDB" id="A0A822XZ73"/>